<comment type="caution">
    <text evidence="7">The sequence shown here is derived from an EMBL/GenBank/DDBJ whole genome shotgun (WGS) entry which is preliminary data.</text>
</comment>
<evidence type="ECO:0000313" key="7">
    <source>
        <dbReference type="EMBL" id="THU66797.1"/>
    </source>
</evidence>
<reference evidence="7 8" key="1">
    <citation type="journal article" date="2019" name="Nat. Plants">
        <title>Genome sequencing of Musa balbisiana reveals subgenome evolution and function divergence in polyploid bananas.</title>
        <authorList>
            <person name="Yao X."/>
        </authorList>
    </citation>
    <scope>NUCLEOTIDE SEQUENCE [LARGE SCALE GENOMIC DNA]</scope>
    <source>
        <strain evidence="8">cv. DH-PKW</strain>
        <tissue evidence="7">Leaves</tissue>
    </source>
</reference>
<evidence type="ECO:0000256" key="1">
    <source>
        <dbReference type="ARBA" id="ARBA00004167"/>
    </source>
</evidence>
<dbReference type="GO" id="GO:0005886">
    <property type="term" value="C:plasma membrane"/>
    <property type="evidence" value="ECO:0007669"/>
    <property type="project" value="TreeGrafter"/>
</dbReference>
<keyword evidence="2 5" id="KW-0812">Transmembrane</keyword>
<protein>
    <recommendedName>
        <fullName evidence="6">Late embryogenesis abundant protein LEA-2 subgroup domain-containing protein</fullName>
    </recommendedName>
</protein>
<proteinExistence type="predicted"/>
<feature type="domain" description="Late embryogenesis abundant protein LEA-2 subgroup" evidence="6">
    <location>
        <begin position="83"/>
        <end position="186"/>
    </location>
</feature>
<dbReference type="GO" id="GO:0098542">
    <property type="term" value="P:defense response to other organism"/>
    <property type="evidence" value="ECO:0007669"/>
    <property type="project" value="InterPro"/>
</dbReference>
<comment type="subcellular location">
    <subcellularLocation>
        <location evidence="1">Membrane</location>
        <topology evidence="1">Single-pass membrane protein</topology>
    </subcellularLocation>
</comment>
<keyword evidence="3 5" id="KW-1133">Transmembrane helix</keyword>
<accession>A0A4S8JWZ4</accession>
<organism evidence="7 8">
    <name type="scientific">Musa balbisiana</name>
    <name type="common">Banana</name>
    <dbReference type="NCBI Taxonomy" id="52838"/>
    <lineage>
        <taxon>Eukaryota</taxon>
        <taxon>Viridiplantae</taxon>
        <taxon>Streptophyta</taxon>
        <taxon>Embryophyta</taxon>
        <taxon>Tracheophyta</taxon>
        <taxon>Spermatophyta</taxon>
        <taxon>Magnoliopsida</taxon>
        <taxon>Liliopsida</taxon>
        <taxon>Zingiberales</taxon>
        <taxon>Musaceae</taxon>
        <taxon>Musa</taxon>
    </lineage>
</organism>
<evidence type="ECO:0000256" key="3">
    <source>
        <dbReference type="ARBA" id="ARBA00022989"/>
    </source>
</evidence>
<dbReference type="GO" id="GO:0009506">
    <property type="term" value="C:plasmodesma"/>
    <property type="evidence" value="ECO:0007669"/>
    <property type="project" value="TreeGrafter"/>
</dbReference>
<evidence type="ECO:0000313" key="8">
    <source>
        <dbReference type="Proteomes" id="UP000317650"/>
    </source>
</evidence>
<evidence type="ECO:0000256" key="5">
    <source>
        <dbReference type="SAM" id="Phobius"/>
    </source>
</evidence>
<dbReference type="Pfam" id="PF03168">
    <property type="entry name" value="LEA_2"/>
    <property type="match status" value="1"/>
</dbReference>
<dbReference type="Proteomes" id="UP000317650">
    <property type="component" value="Chromosome 5"/>
</dbReference>
<dbReference type="InterPro" id="IPR004864">
    <property type="entry name" value="LEA_2"/>
</dbReference>
<keyword evidence="4 5" id="KW-0472">Membrane</keyword>
<dbReference type="PANTHER" id="PTHR31415">
    <property type="entry name" value="OS05G0367900 PROTEIN"/>
    <property type="match status" value="1"/>
</dbReference>
<sequence length="214" mass="23688">MGKDCDHHHHSSCCGCSVCSDHSTLLTIAWVVGAFVLVVLLVVFITWLVLRPTKPIFYVRDATVYQFNLSLSDNILSTVLQATVSSHNPNSRIGVSYDRASVYVTYQNQQITLPTSIPPLYQGHHDINVWSPYLYGASVPVAPSICGSLQQDEAAGYLLLYLKIDGKVRWKVGTWTSGHYHLEVTCPAFFSFDSTSNGVAIVRFQRMSPCSVSV</sequence>
<dbReference type="AlphaFoldDB" id="A0A4S8JWZ4"/>
<evidence type="ECO:0000259" key="6">
    <source>
        <dbReference type="Pfam" id="PF03168"/>
    </source>
</evidence>
<dbReference type="EMBL" id="PYDT01000003">
    <property type="protein sequence ID" value="THU66797.1"/>
    <property type="molecule type" value="Genomic_DNA"/>
</dbReference>
<dbReference type="PANTHER" id="PTHR31415:SF166">
    <property type="entry name" value="LATE EMBRYOGENESIS ABUNDANT (LEA) HYDROXYPROLINE-RICH GLYCOPROTEIN FAMILY"/>
    <property type="match status" value="1"/>
</dbReference>
<evidence type="ECO:0000256" key="4">
    <source>
        <dbReference type="ARBA" id="ARBA00023136"/>
    </source>
</evidence>
<feature type="transmembrane region" description="Helical" evidence="5">
    <location>
        <begin position="28"/>
        <end position="50"/>
    </location>
</feature>
<name>A0A4S8JWZ4_MUSBA</name>
<gene>
    <name evidence="7" type="ORF">C4D60_Mb05t17990</name>
</gene>
<dbReference type="InterPro" id="IPR044839">
    <property type="entry name" value="NDR1-like"/>
</dbReference>
<keyword evidence="8" id="KW-1185">Reference proteome</keyword>
<evidence type="ECO:0000256" key="2">
    <source>
        <dbReference type="ARBA" id="ARBA00022692"/>
    </source>
</evidence>